<dbReference type="AlphaFoldDB" id="A0A0C2ILG4"/>
<gene>
    <name evidence="3" type="ORF">RF11_13707</name>
</gene>
<dbReference type="Pfam" id="PF04030">
    <property type="entry name" value="ALO"/>
    <property type="match status" value="1"/>
</dbReference>
<evidence type="ECO:0000259" key="2">
    <source>
        <dbReference type="Pfam" id="PF04030"/>
    </source>
</evidence>
<comment type="caution">
    <text evidence="3">The sequence shown here is derived from an EMBL/GenBank/DDBJ whole genome shotgun (WGS) entry which is preliminary data.</text>
</comment>
<dbReference type="OrthoDB" id="610608at2759"/>
<dbReference type="Proteomes" id="UP000031668">
    <property type="component" value="Unassembled WGS sequence"/>
</dbReference>
<keyword evidence="1" id="KW-0560">Oxidoreductase</keyword>
<reference evidence="3 4" key="1">
    <citation type="journal article" date="2014" name="Genome Biol. Evol.">
        <title>The genome of the myxosporean Thelohanellus kitauei shows adaptations to nutrient acquisition within its fish host.</title>
        <authorList>
            <person name="Yang Y."/>
            <person name="Xiong J."/>
            <person name="Zhou Z."/>
            <person name="Huo F."/>
            <person name="Miao W."/>
            <person name="Ran C."/>
            <person name="Liu Y."/>
            <person name="Zhang J."/>
            <person name="Feng J."/>
            <person name="Wang M."/>
            <person name="Wang M."/>
            <person name="Wang L."/>
            <person name="Yao B."/>
        </authorList>
    </citation>
    <scope>NUCLEOTIDE SEQUENCE [LARGE SCALE GENOMIC DNA]</scope>
    <source>
        <strain evidence="3">Wuqing</strain>
    </source>
</reference>
<sequence length="131" mass="15704">MHVLEYSFPIEKTKFILRKFDKLVEEQGISANAPVPSDLTAQKRIYGNVLRRSWRKQEEDLIGERYNCFLCKLHRCSYKMLVNLYGDNIEMFKKIKNEADPDNLFINEYYMRYFEDTDSDELILKNISFDP</sequence>
<name>A0A0C2ILG4_THEKT</name>
<evidence type="ECO:0000313" key="3">
    <source>
        <dbReference type="EMBL" id="KII66269.1"/>
    </source>
</evidence>
<evidence type="ECO:0000313" key="4">
    <source>
        <dbReference type="Proteomes" id="UP000031668"/>
    </source>
</evidence>
<dbReference type="EMBL" id="JWZT01003569">
    <property type="protein sequence ID" value="KII66269.1"/>
    <property type="molecule type" value="Genomic_DNA"/>
</dbReference>
<protein>
    <recommendedName>
        <fullName evidence="2">D-arabinono-1,4-lactone oxidase C-terminal domain-containing protein</fullName>
    </recommendedName>
</protein>
<organism evidence="3 4">
    <name type="scientific">Thelohanellus kitauei</name>
    <name type="common">Myxosporean</name>
    <dbReference type="NCBI Taxonomy" id="669202"/>
    <lineage>
        <taxon>Eukaryota</taxon>
        <taxon>Metazoa</taxon>
        <taxon>Cnidaria</taxon>
        <taxon>Myxozoa</taxon>
        <taxon>Myxosporea</taxon>
        <taxon>Bivalvulida</taxon>
        <taxon>Platysporina</taxon>
        <taxon>Myxobolidae</taxon>
        <taxon>Thelohanellus</taxon>
    </lineage>
</organism>
<evidence type="ECO:0000256" key="1">
    <source>
        <dbReference type="ARBA" id="ARBA00023002"/>
    </source>
</evidence>
<accession>A0A0C2ILG4</accession>
<feature type="domain" description="D-arabinono-1,4-lactone oxidase C-terminal" evidence="2">
    <location>
        <begin position="71"/>
        <end position="112"/>
    </location>
</feature>
<proteinExistence type="predicted"/>
<keyword evidence="4" id="KW-1185">Reference proteome</keyword>
<dbReference type="InterPro" id="IPR007173">
    <property type="entry name" value="ALO_C"/>
</dbReference>
<dbReference type="GO" id="GO:0016020">
    <property type="term" value="C:membrane"/>
    <property type="evidence" value="ECO:0007669"/>
    <property type="project" value="InterPro"/>
</dbReference>
<dbReference type="GO" id="GO:0003885">
    <property type="term" value="F:D-arabinono-1,4-lactone oxidase activity"/>
    <property type="evidence" value="ECO:0007669"/>
    <property type="project" value="InterPro"/>
</dbReference>